<feature type="domain" description="Phosphotransferase system EIIB component type 2/3" evidence="2">
    <location>
        <begin position="11"/>
        <end position="84"/>
    </location>
</feature>
<accession>A0A1G4XQ13</accession>
<proteinExistence type="predicted"/>
<dbReference type="OrthoDB" id="3294960at2"/>
<keyword evidence="4" id="KW-1185">Reference proteome</keyword>
<gene>
    <name evidence="3" type="ORF">SAMN03159343_1199</name>
</gene>
<sequence>MPTIEGTTVRKLVIACDAGMASSVLMSVQLRKRLDGVVVEHSPVDAIPADADVVLTHDKLADRVRETAGGRPVIAYDRVIGDPAVADLVEAINSGAPIQG</sequence>
<dbReference type="Proteomes" id="UP000198981">
    <property type="component" value="Unassembled WGS sequence"/>
</dbReference>
<evidence type="ECO:0000313" key="4">
    <source>
        <dbReference type="Proteomes" id="UP000198981"/>
    </source>
</evidence>
<organism evidence="3 4">
    <name type="scientific">Klenkia marina</name>
    <dbReference type="NCBI Taxonomy" id="1960309"/>
    <lineage>
        <taxon>Bacteria</taxon>
        <taxon>Bacillati</taxon>
        <taxon>Actinomycetota</taxon>
        <taxon>Actinomycetes</taxon>
        <taxon>Geodermatophilales</taxon>
        <taxon>Geodermatophilaceae</taxon>
        <taxon>Klenkia</taxon>
    </lineage>
</organism>
<dbReference type="RefSeq" id="WP_092801070.1">
    <property type="nucleotide sequence ID" value="NZ_FMUH01000002.1"/>
</dbReference>
<dbReference type="GO" id="GO:0009401">
    <property type="term" value="P:phosphoenolpyruvate-dependent sugar phosphotransferase system"/>
    <property type="evidence" value="ECO:0007669"/>
    <property type="project" value="InterPro"/>
</dbReference>
<evidence type="ECO:0000313" key="3">
    <source>
        <dbReference type="EMBL" id="SCX43257.1"/>
    </source>
</evidence>
<dbReference type="GO" id="GO:0008982">
    <property type="term" value="F:protein-N(PI)-phosphohistidine-sugar phosphotransferase activity"/>
    <property type="evidence" value="ECO:0007669"/>
    <property type="project" value="InterPro"/>
</dbReference>
<dbReference type="InterPro" id="IPR003501">
    <property type="entry name" value="PTS_EIIB_2/3"/>
</dbReference>
<dbReference type="InterPro" id="IPR036095">
    <property type="entry name" value="PTS_EIIB-like_sf"/>
</dbReference>
<dbReference type="Pfam" id="PF02302">
    <property type="entry name" value="PTS_IIB"/>
    <property type="match status" value="1"/>
</dbReference>
<dbReference type="STRING" id="1960309.SAMN03159343_1199"/>
<reference evidence="4" key="1">
    <citation type="submission" date="2016-10" db="EMBL/GenBank/DDBJ databases">
        <authorList>
            <person name="Varghese N."/>
            <person name="Submissions S."/>
        </authorList>
    </citation>
    <scope>NUCLEOTIDE SEQUENCE [LARGE SCALE GENOMIC DNA]</scope>
    <source>
        <strain evidence="4">DSM 45722</strain>
    </source>
</reference>
<dbReference type="SUPFAM" id="SSF52794">
    <property type="entry name" value="PTS system IIB component-like"/>
    <property type="match status" value="1"/>
</dbReference>
<dbReference type="Gene3D" id="3.40.50.2300">
    <property type="match status" value="1"/>
</dbReference>
<evidence type="ECO:0000259" key="2">
    <source>
        <dbReference type="Pfam" id="PF02302"/>
    </source>
</evidence>
<evidence type="ECO:0000256" key="1">
    <source>
        <dbReference type="ARBA" id="ARBA00022679"/>
    </source>
</evidence>
<dbReference type="AlphaFoldDB" id="A0A1G4XQ13"/>
<name>A0A1G4XQ13_9ACTN</name>
<dbReference type="EMBL" id="FMUH01000002">
    <property type="protein sequence ID" value="SCX43257.1"/>
    <property type="molecule type" value="Genomic_DNA"/>
</dbReference>
<keyword evidence="1" id="KW-0808">Transferase</keyword>
<protein>
    <submittedName>
        <fullName evidence="3">PTS system, mannitol-specific IIB component</fullName>
    </submittedName>
</protein>